<feature type="region of interest" description="Disordered" evidence="1">
    <location>
        <begin position="38"/>
        <end position="66"/>
    </location>
</feature>
<keyword evidence="3" id="KW-1185">Reference proteome</keyword>
<dbReference type="Gene3D" id="3.40.190.10">
    <property type="entry name" value="Periplasmic binding protein-like II"/>
    <property type="match status" value="1"/>
</dbReference>
<gene>
    <name evidence="2" type="ORF">IDH41_07985</name>
</gene>
<comment type="caution">
    <text evidence="2">The sequence shown here is derived from an EMBL/GenBank/DDBJ whole genome shotgun (WGS) entry which is preliminary data.</text>
</comment>
<dbReference type="PANTHER" id="PTHR43649">
    <property type="entry name" value="ARABINOSE-BINDING PROTEIN-RELATED"/>
    <property type="match status" value="1"/>
</dbReference>
<dbReference type="InterPro" id="IPR050490">
    <property type="entry name" value="Bact_solute-bd_prot1"/>
</dbReference>
<dbReference type="SUPFAM" id="SSF53850">
    <property type="entry name" value="Periplasmic binding protein-like II"/>
    <property type="match status" value="1"/>
</dbReference>
<evidence type="ECO:0000313" key="3">
    <source>
        <dbReference type="Proteomes" id="UP000632125"/>
    </source>
</evidence>
<organism evidence="2 3">
    <name type="scientific">Paenibacillus arenilitoris</name>
    <dbReference type="NCBI Taxonomy" id="2772299"/>
    <lineage>
        <taxon>Bacteria</taxon>
        <taxon>Bacillati</taxon>
        <taxon>Bacillota</taxon>
        <taxon>Bacilli</taxon>
        <taxon>Bacillales</taxon>
        <taxon>Paenibacillaceae</taxon>
        <taxon>Paenibacillus</taxon>
    </lineage>
</organism>
<dbReference type="InterPro" id="IPR006059">
    <property type="entry name" value="SBP"/>
</dbReference>
<proteinExistence type="predicted"/>
<dbReference type="EMBL" id="JACXIY010000010">
    <property type="protein sequence ID" value="MBD2868513.1"/>
    <property type="molecule type" value="Genomic_DNA"/>
</dbReference>
<dbReference type="Pfam" id="PF01547">
    <property type="entry name" value="SBP_bac_1"/>
    <property type="match status" value="1"/>
</dbReference>
<dbReference type="Proteomes" id="UP000632125">
    <property type="component" value="Unassembled WGS sequence"/>
</dbReference>
<evidence type="ECO:0000313" key="2">
    <source>
        <dbReference type="EMBL" id="MBD2868513.1"/>
    </source>
</evidence>
<evidence type="ECO:0000256" key="1">
    <source>
        <dbReference type="SAM" id="MobiDB-lite"/>
    </source>
</evidence>
<dbReference type="PANTHER" id="PTHR43649:SF27">
    <property type="entry name" value="EXTRACELLULAR SOLUTE-BINDING PROTEIN FAMILY 1"/>
    <property type="match status" value="1"/>
</dbReference>
<accession>A0A927CI43</accession>
<reference evidence="2" key="1">
    <citation type="submission" date="2020-09" db="EMBL/GenBank/DDBJ databases">
        <title>A novel bacterium of genus Paenibacillus, isolated from South China Sea.</title>
        <authorList>
            <person name="Huang H."/>
            <person name="Mo K."/>
            <person name="Hu Y."/>
        </authorList>
    </citation>
    <scope>NUCLEOTIDE SEQUENCE</scope>
    <source>
        <strain evidence="2">IB182493</strain>
    </source>
</reference>
<dbReference type="AlphaFoldDB" id="A0A927CI43"/>
<sequence>MVREFLRFRHRIGIAIVLVLLSGTAFNGYASQLPAGVNDSVTEDEAPPQAPESGLQDVGGQTDSDRGEPYYSEVLEQWKQQGIPEASGQITVRGTAYAGKSDNARIEAGSFENKDDVLVWAAESDEWIEYEIDVEREGLYAIDISYHPFVGEKYRKPITLNVLFDQSRPYLESRSIQLYRKWQDAMPPEKDEYGDEIRPASQDVSDWMTARLRDSGGAYERPLLWHLTAGKHVLRLSGSDPLAIESIMLQAPDPIDDYKTVASKRTGEAAAVSGDAIEIEAERAAWKNDSSVSLSYDNDVASTPYERGKLIYNAINGERWATGNQEITWTFDVPEDGLYKIAMRFQQSYSSNRSTFRSISVNGKAPFSEMEAYRFPYASGWQGTTLQDGNGEPYEFELKKGTNTLTMRVTQAPLKPIMVDLDHIISGLKDRALDITALTGGAVDPNRTWNIERDLPDFVAQFQDLYDRLRDVEKRLISVNGRSDALTQGMVTVEKDMQELLGNINHIAYEADKLTGMQGKLADYLQQLGTQPLQLDRLYIVPASEDVPKLEASFFQKVKGGLFDFLHTFKPKTKLGNGEKGELNVWVQRGRDYVNLIQQLADEMFTPETGIKVKVNLLPSSDQLVLMNAAGIAPDVALGLSQDLPFEYAVRGGLYDLTQFPDFDQIYERFAPGTWIPFYYDGGYYGIAETQTFEMLYYRKDVLSRLGFDVPDTWDDVYEMLPTLQQNNLNFPPVSNAAFIYQNGAEFFEQDGMKTALTTPKGFEGFKEWTDLYNVHAADQQLASFFQSFRSGAVPIGIADITAYIQLMVAAPELNGLWGIAPIPGKLQQGGTVARWMSGGVQSGVMFKSTKMAEEGWKFLKWWTSAEAQERFGNDIEMLNGQAFRWNTSNIEAFMTLPWKPEDAASILEQWRWFKEIPNVPGSYYLARELQNAWNRTVLDGINPRSSLETAVKDIEREMSRKLQEFKFIDANGKPVKSLDLPVVKEPWKGVEPYVESGIEAD</sequence>
<dbReference type="Gene3D" id="2.60.120.260">
    <property type="entry name" value="Galactose-binding domain-like"/>
    <property type="match status" value="1"/>
</dbReference>
<protein>
    <submittedName>
        <fullName evidence="2">Extracellular solute-binding protein</fullName>
    </submittedName>
</protein>
<name>A0A927CI43_9BACL</name>